<reference evidence="1" key="1">
    <citation type="submission" date="2009-09" db="EMBL/GenBank/DDBJ databases">
        <authorList>
            <person name="Weinstock G."/>
            <person name="Sodergren E."/>
            <person name="Clifton S."/>
            <person name="Fulton L."/>
            <person name="Fulton B."/>
            <person name="Courtney L."/>
            <person name="Fronick C."/>
            <person name="Harrison M."/>
            <person name="Strong C."/>
            <person name="Farmer C."/>
            <person name="Delahaunty K."/>
            <person name="Markovic C."/>
            <person name="Hall O."/>
            <person name="Minx P."/>
            <person name="Tomlinson C."/>
            <person name="Mitreva M."/>
            <person name="Nelson J."/>
            <person name="Hou S."/>
            <person name="Wollam A."/>
            <person name="Pepin K.H."/>
            <person name="Johnson M."/>
            <person name="Bhonagiri V."/>
            <person name="Nash W.E."/>
            <person name="Warren W."/>
            <person name="Chinwalla A."/>
            <person name="Mardis E.R."/>
            <person name="Wilson R.K."/>
        </authorList>
    </citation>
    <scope>NUCLEOTIDE SEQUENCE [LARGE SCALE GENOMIC DNA]</scope>
    <source>
        <strain evidence="1">DSM 20583</strain>
    </source>
</reference>
<evidence type="ECO:0000313" key="2">
    <source>
        <dbReference type="Proteomes" id="UP000003755"/>
    </source>
</evidence>
<accession>C9LBB5</accession>
<evidence type="ECO:0000313" key="1">
    <source>
        <dbReference type="EMBL" id="EEX20422.1"/>
    </source>
</evidence>
<dbReference type="eggNOG" id="ENOG5033H0I">
    <property type="taxonomic scope" value="Bacteria"/>
</dbReference>
<protein>
    <recommendedName>
        <fullName evidence="3">TIGR04076 family protein</fullName>
    </recommendedName>
</protein>
<organism evidence="1 2">
    <name type="scientific">Blautia hansenii DSM 20583</name>
    <dbReference type="NCBI Taxonomy" id="537007"/>
    <lineage>
        <taxon>Bacteria</taxon>
        <taxon>Bacillati</taxon>
        <taxon>Bacillota</taxon>
        <taxon>Clostridia</taxon>
        <taxon>Lachnospirales</taxon>
        <taxon>Lachnospiraceae</taxon>
        <taxon>Blautia</taxon>
    </lineage>
</organism>
<keyword evidence="2" id="KW-1185">Reference proteome</keyword>
<dbReference type="HOGENOM" id="CLU_160502_0_0_9"/>
<dbReference type="AlphaFoldDB" id="C9LBB5"/>
<comment type="caution">
    <text evidence="1">The sequence shown here is derived from an EMBL/GenBank/DDBJ whole genome shotgun (WGS) entry which is preliminary data.</text>
</comment>
<dbReference type="NCBIfam" id="TIGR04076">
    <property type="entry name" value="TIGR04076 family protein"/>
    <property type="match status" value="1"/>
</dbReference>
<gene>
    <name evidence="1" type="ORF">BLAHAN_06723</name>
</gene>
<dbReference type="EMBL" id="ABYU02000043">
    <property type="protein sequence ID" value="EEX20422.1"/>
    <property type="molecule type" value="Genomic_DNA"/>
</dbReference>
<name>C9LBB5_BLAHA</name>
<dbReference type="Proteomes" id="UP000003755">
    <property type="component" value="Unassembled WGS sequence"/>
</dbReference>
<sequence length="128" mass="14622">MIYPLFVLKIEYEIWRFEDMKKVKITVLHKEFYPDYADTYLTDGKAVGRCPLLEVGDEFIYEGSAKMPEGFCPWAWIDIYRSVSAMSSGSSCKPWNNTDGQTIVCCTDGIRPVVFNVEAIGENDVDIE</sequence>
<dbReference type="STRING" id="537007.BLAHAN_06723"/>
<dbReference type="InterPro" id="IPR023811">
    <property type="entry name" value="CHP04076"/>
</dbReference>
<evidence type="ECO:0008006" key="3">
    <source>
        <dbReference type="Google" id="ProtNLM"/>
    </source>
</evidence>
<proteinExistence type="predicted"/>